<evidence type="ECO:0000256" key="15">
    <source>
        <dbReference type="PIRSR" id="PIRSR603739-50"/>
    </source>
</evidence>
<feature type="binding site" evidence="14">
    <location>
        <position position="127"/>
    </location>
    <ligand>
        <name>[4Fe-4S] cluster</name>
        <dbReference type="ChEBI" id="CHEBI:49883"/>
        <note>4Fe-4S-S-AdoMet</note>
    </ligand>
</feature>
<keyword evidence="18" id="KW-1185">Reference proteome</keyword>
<keyword evidence="12" id="KW-0413">Isomerase</keyword>
<name>A0A2N9YJ51_9GAMM</name>
<dbReference type="SFLD" id="SFLDG01070">
    <property type="entry name" value="PLP-dependent"/>
    <property type="match status" value="1"/>
</dbReference>
<evidence type="ECO:0000256" key="7">
    <source>
        <dbReference type="ARBA" id="ARBA00022691"/>
    </source>
</evidence>
<feature type="domain" description="Radical SAM core" evidence="16">
    <location>
        <begin position="106"/>
        <end position="328"/>
    </location>
</feature>
<dbReference type="PROSITE" id="PS51918">
    <property type="entry name" value="RADICAL_SAM"/>
    <property type="match status" value="1"/>
</dbReference>
<comment type="catalytic activity">
    <reaction evidence="1">
        <text>L-lysine = D-beta-lysine</text>
        <dbReference type="Rhea" id="RHEA:44148"/>
        <dbReference type="ChEBI" id="CHEBI:32551"/>
        <dbReference type="ChEBI" id="CHEBI:84138"/>
    </reaction>
</comment>
<evidence type="ECO:0000256" key="12">
    <source>
        <dbReference type="ARBA" id="ARBA00023235"/>
    </source>
</evidence>
<evidence type="ECO:0000256" key="9">
    <source>
        <dbReference type="ARBA" id="ARBA00022898"/>
    </source>
</evidence>
<keyword evidence="9 15" id="KW-0663">Pyridoxal phosphate</keyword>
<sequence>MMNSLTFVQNLPQTPWQTELQHAVRDPATLLKQLDLPTSLLTTVYNPARFALRVPRGYVARMRKADPNDPLLRQVLPLVTEQDKVAGFTLDPVGDQQSEKVTGLLHKYQGRVLLITTGACAVHCRYCFRQHFAYADAHPLREPAVWEYLQAHTDIKEVILSGGDPLTLTDKRLAEFVQRLASVSHIQRLRIHSRLPIVLPERITDDLLTLLTTSRLQSLLVVHTNHPNELDLHVIDALHRLNRAGVTLLNQTVLLKGVNDTAETLVQLSEQLFHAKVMPYYLNVLDRAQGTAHFEISLETAQGLLESLRCQLSGYLVPKLVREVAGAPYKVPVY</sequence>
<dbReference type="SUPFAM" id="SSF102114">
    <property type="entry name" value="Radical SAM enzymes"/>
    <property type="match status" value="1"/>
</dbReference>
<comment type="cofactor">
    <cofactor evidence="2 15">
        <name>pyridoxal 5'-phosphate</name>
        <dbReference type="ChEBI" id="CHEBI:597326"/>
    </cofactor>
</comment>
<dbReference type="NCBIfam" id="TIGR03821">
    <property type="entry name" value="EFP_modif_epmB"/>
    <property type="match status" value="1"/>
</dbReference>
<dbReference type="EMBL" id="CP018889">
    <property type="protein sequence ID" value="AUI70552.2"/>
    <property type="molecule type" value="Genomic_DNA"/>
</dbReference>
<feature type="modified residue" description="N6-(pyridoxal phosphate)lysine" evidence="15">
    <location>
        <position position="330"/>
    </location>
</feature>
<dbReference type="SFLD" id="SFLDS00029">
    <property type="entry name" value="Radical_SAM"/>
    <property type="match status" value="1"/>
</dbReference>
<dbReference type="OrthoDB" id="9770937at2"/>
<evidence type="ECO:0000313" key="18">
    <source>
        <dbReference type="Proteomes" id="UP000234271"/>
    </source>
</evidence>
<dbReference type="SFLD" id="SFLDF00314">
    <property type="entry name" value="L-lysine_2_3-aminomutase_(yjeK"/>
    <property type="match status" value="1"/>
</dbReference>
<dbReference type="GO" id="GO:0016853">
    <property type="term" value="F:isomerase activity"/>
    <property type="evidence" value="ECO:0007669"/>
    <property type="project" value="UniProtKB-KW"/>
</dbReference>
<dbReference type="InterPro" id="IPR007197">
    <property type="entry name" value="rSAM"/>
</dbReference>
<dbReference type="InterPro" id="IPR013785">
    <property type="entry name" value="Aldolase_TIM"/>
</dbReference>
<keyword evidence="6 14" id="KW-0004">4Fe-4S</keyword>
<dbReference type="GO" id="GO:0051539">
    <property type="term" value="F:4 iron, 4 sulfur cluster binding"/>
    <property type="evidence" value="ECO:0007669"/>
    <property type="project" value="UniProtKB-KW"/>
</dbReference>
<dbReference type="InterPro" id="IPR022462">
    <property type="entry name" value="EpmB"/>
</dbReference>
<evidence type="ECO:0000256" key="1">
    <source>
        <dbReference type="ARBA" id="ARBA00001352"/>
    </source>
</evidence>
<evidence type="ECO:0000259" key="16">
    <source>
        <dbReference type="PROSITE" id="PS51918"/>
    </source>
</evidence>
<dbReference type="InterPro" id="IPR003739">
    <property type="entry name" value="Lys_aminomutase/Glu_NH3_mut"/>
</dbReference>
<evidence type="ECO:0000256" key="2">
    <source>
        <dbReference type="ARBA" id="ARBA00001933"/>
    </source>
</evidence>
<dbReference type="InterPro" id="IPR058240">
    <property type="entry name" value="rSAM_sf"/>
</dbReference>
<proteinExistence type="inferred from homology"/>
<dbReference type="PANTHER" id="PTHR30538:SF1">
    <property type="entry name" value="L-LYSINE 2,3-AMINOMUTASE"/>
    <property type="match status" value="1"/>
</dbReference>
<dbReference type="PIRSF" id="PIRSF004911">
    <property type="entry name" value="DUF160"/>
    <property type="match status" value="1"/>
</dbReference>
<evidence type="ECO:0000256" key="6">
    <source>
        <dbReference type="ARBA" id="ARBA00022485"/>
    </source>
</evidence>
<keyword evidence="10" id="KW-0408">Iron</keyword>
<evidence type="ECO:0000313" key="17">
    <source>
        <dbReference type="EMBL" id="AUI70552.2"/>
    </source>
</evidence>
<evidence type="ECO:0000256" key="13">
    <source>
        <dbReference type="ARBA" id="ARBA00030756"/>
    </source>
</evidence>
<gene>
    <name evidence="17" type="primary">epmB</name>
    <name evidence="17" type="ORF">BLE401_06835</name>
</gene>
<feature type="binding site" evidence="14">
    <location>
        <position position="124"/>
    </location>
    <ligand>
        <name>[4Fe-4S] cluster</name>
        <dbReference type="ChEBI" id="CHEBI:49883"/>
        <note>4Fe-4S-S-AdoMet</note>
    </ligand>
</feature>
<evidence type="ECO:0000256" key="8">
    <source>
        <dbReference type="ARBA" id="ARBA00022723"/>
    </source>
</evidence>
<dbReference type="GO" id="GO:0046872">
    <property type="term" value="F:metal ion binding"/>
    <property type="evidence" value="ECO:0007669"/>
    <property type="project" value="UniProtKB-KW"/>
</dbReference>
<dbReference type="NCBIfam" id="TIGR00238">
    <property type="entry name" value="KamA family radical SAM protein"/>
    <property type="match status" value="1"/>
</dbReference>
<dbReference type="Pfam" id="PF04055">
    <property type="entry name" value="Radical_SAM"/>
    <property type="match status" value="1"/>
</dbReference>
<feature type="binding site" evidence="14">
    <location>
        <position position="120"/>
    </location>
    <ligand>
        <name>[4Fe-4S] cluster</name>
        <dbReference type="ChEBI" id="CHEBI:49883"/>
        <note>4Fe-4S-S-AdoMet</note>
    </ligand>
</feature>
<evidence type="ECO:0000256" key="5">
    <source>
        <dbReference type="ARBA" id="ARBA00022363"/>
    </source>
</evidence>
<keyword evidence="8 14" id="KW-0479">Metal-binding</keyword>
<comment type="similarity">
    <text evidence="4">Belongs to the radical SAM superfamily. KamA family.</text>
</comment>
<evidence type="ECO:0000256" key="14">
    <source>
        <dbReference type="PIRSR" id="PIRSR004911-1"/>
    </source>
</evidence>
<reference evidence="18" key="1">
    <citation type="submission" date="2016-12" db="EMBL/GenBank/DDBJ databases">
        <title>Complete Genome Sequence of Beggiatoa leptomitiformis D-401.</title>
        <authorList>
            <person name="Fomenkov A."/>
            <person name="Vincze T."/>
            <person name="Grabovich M."/>
            <person name="Anton B.P."/>
            <person name="Dubinina G."/>
            <person name="Orlova M."/>
            <person name="Belousova E."/>
            <person name="Roberts R.J."/>
        </authorList>
    </citation>
    <scope>NUCLEOTIDE SEQUENCE [LARGE SCALE GENOMIC DNA]</scope>
    <source>
        <strain evidence="18">D-401</strain>
    </source>
</reference>
<dbReference type="AlphaFoldDB" id="A0A2N9YJ51"/>
<comment type="cofactor">
    <cofactor evidence="3">
        <name>[4Fe-4S] cluster</name>
        <dbReference type="ChEBI" id="CHEBI:49883"/>
    </cofactor>
</comment>
<protein>
    <recommendedName>
        <fullName evidence="5">L-lysine 2,3-aminomutase</fullName>
    </recommendedName>
    <alternativeName>
        <fullName evidence="13">EF-P post-translational modification enzyme B</fullName>
    </alternativeName>
</protein>
<evidence type="ECO:0000256" key="4">
    <source>
        <dbReference type="ARBA" id="ARBA00008703"/>
    </source>
</evidence>
<organism evidence="17 18">
    <name type="scientific">Beggiatoa leptomitoformis</name>
    <dbReference type="NCBI Taxonomy" id="288004"/>
    <lineage>
        <taxon>Bacteria</taxon>
        <taxon>Pseudomonadati</taxon>
        <taxon>Pseudomonadota</taxon>
        <taxon>Gammaproteobacteria</taxon>
        <taxon>Thiotrichales</taxon>
        <taxon>Thiotrichaceae</taxon>
        <taxon>Beggiatoa</taxon>
    </lineage>
</organism>
<dbReference type="RefSeq" id="WP_083991575.1">
    <property type="nucleotide sequence ID" value="NZ_CP012373.2"/>
</dbReference>
<accession>A0A2N9YJ51</accession>
<dbReference type="Gene3D" id="3.20.20.70">
    <property type="entry name" value="Aldolase class I"/>
    <property type="match status" value="1"/>
</dbReference>
<dbReference type="STRING" id="288004.AL038_17385"/>
<evidence type="ECO:0000256" key="11">
    <source>
        <dbReference type="ARBA" id="ARBA00023014"/>
    </source>
</evidence>
<dbReference type="CDD" id="cd01335">
    <property type="entry name" value="Radical_SAM"/>
    <property type="match status" value="1"/>
</dbReference>
<evidence type="ECO:0000256" key="3">
    <source>
        <dbReference type="ARBA" id="ARBA00001966"/>
    </source>
</evidence>
<evidence type="ECO:0000256" key="10">
    <source>
        <dbReference type="ARBA" id="ARBA00023004"/>
    </source>
</evidence>
<keyword evidence="11 14" id="KW-0411">Iron-sulfur</keyword>
<dbReference type="PANTHER" id="PTHR30538">
    <property type="entry name" value="LYSINE 2,3-AMINOMUTASE-RELATED"/>
    <property type="match status" value="1"/>
</dbReference>
<keyword evidence="7" id="KW-0949">S-adenosyl-L-methionine</keyword>
<dbReference type="Proteomes" id="UP000234271">
    <property type="component" value="Chromosome"/>
</dbReference>